<gene>
    <name evidence="1" type="ORF">SAMN05878482_104131</name>
</gene>
<proteinExistence type="predicted"/>
<sequence>MKINVKFCPCNFEDELETIKGKLIERSDLEVIEDKCLLYCGQCLMDPFALINGENIVADDPDELYKKINQYVASIKPRETV</sequence>
<comment type="caution">
    <text evidence="1">The sequence shown here is derived from an EMBL/GenBank/DDBJ whole genome shotgun (WGS) entry which is preliminary data.</text>
</comment>
<evidence type="ECO:0000313" key="1">
    <source>
        <dbReference type="EMBL" id="SIR52501.1"/>
    </source>
</evidence>
<organism evidence="1 2">
    <name type="scientific">Peribacillus simplex</name>
    <dbReference type="NCBI Taxonomy" id="1478"/>
    <lineage>
        <taxon>Bacteria</taxon>
        <taxon>Bacillati</taxon>
        <taxon>Bacillota</taxon>
        <taxon>Bacilli</taxon>
        <taxon>Bacillales</taxon>
        <taxon>Bacillaceae</taxon>
        <taxon>Peribacillus</taxon>
    </lineage>
</organism>
<reference evidence="1 2" key="1">
    <citation type="submission" date="2017-01" db="EMBL/GenBank/DDBJ databases">
        <authorList>
            <person name="Varghese N."/>
            <person name="Submissions S."/>
        </authorList>
    </citation>
    <scope>NUCLEOTIDE SEQUENCE [LARGE SCALE GENOMIC DNA]</scope>
    <source>
        <strain evidence="1 2">RUG2-6</strain>
    </source>
</reference>
<name>A0A9X8RA12_9BACI</name>
<dbReference type="EMBL" id="FTMX01000004">
    <property type="protein sequence ID" value="SIR52501.1"/>
    <property type="molecule type" value="Genomic_DNA"/>
</dbReference>
<dbReference type="Pfam" id="PF07293">
    <property type="entry name" value="DUF1450"/>
    <property type="match status" value="1"/>
</dbReference>
<protein>
    <submittedName>
        <fullName evidence="1">Uncharacterized protein YuzB, UPF0349 family</fullName>
    </submittedName>
</protein>
<dbReference type="InterPro" id="IPR009910">
    <property type="entry name" value="DUF1450"/>
</dbReference>
<dbReference type="RefSeq" id="WP_076368673.1">
    <property type="nucleotide sequence ID" value="NZ_FTMX01000004.1"/>
</dbReference>
<accession>A0A9X8RA12</accession>
<dbReference type="Proteomes" id="UP000185829">
    <property type="component" value="Unassembled WGS sequence"/>
</dbReference>
<dbReference type="AlphaFoldDB" id="A0A9X8RA12"/>
<evidence type="ECO:0000313" key="2">
    <source>
        <dbReference type="Proteomes" id="UP000185829"/>
    </source>
</evidence>